<dbReference type="Gene3D" id="3.40.50.300">
    <property type="entry name" value="P-loop containing nucleotide triphosphate hydrolases"/>
    <property type="match status" value="1"/>
</dbReference>
<dbReference type="EMBL" id="LR796937">
    <property type="protein sequence ID" value="CAB4176694.1"/>
    <property type="molecule type" value="Genomic_DNA"/>
</dbReference>
<keyword evidence="2" id="KW-0347">Helicase</keyword>
<proteinExistence type="predicted"/>
<dbReference type="PROSITE" id="PS51199">
    <property type="entry name" value="SF4_HELICASE"/>
    <property type="match status" value="1"/>
</dbReference>
<evidence type="ECO:0000313" key="2">
    <source>
        <dbReference type="EMBL" id="CAB4176694.1"/>
    </source>
</evidence>
<accession>A0A6J5QAP5</accession>
<dbReference type="PANTHER" id="PTHR30153">
    <property type="entry name" value="REPLICATIVE DNA HELICASE DNAB"/>
    <property type="match status" value="1"/>
</dbReference>
<name>A0A6J5QAP5_9CAUD</name>
<organism evidence="2">
    <name type="scientific">uncultured Caudovirales phage</name>
    <dbReference type="NCBI Taxonomy" id="2100421"/>
    <lineage>
        <taxon>Viruses</taxon>
        <taxon>Duplodnaviria</taxon>
        <taxon>Heunggongvirae</taxon>
        <taxon>Uroviricota</taxon>
        <taxon>Caudoviricetes</taxon>
        <taxon>Peduoviridae</taxon>
        <taxon>Maltschvirus</taxon>
        <taxon>Maltschvirus maltsch</taxon>
    </lineage>
</organism>
<dbReference type="InterPro" id="IPR027417">
    <property type="entry name" value="P-loop_NTPase"/>
</dbReference>
<keyword evidence="2" id="KW-0067">ATP-binding</keyword>
<keyword evidence="2" id="KW-0378">Hydrolase</keyword>
<dbReference type="GO" id="GO:0005524">
    <property type="term" value="F:ATP binding"/>
    <property type="evidence" value="ECO:0007669"/>
    <property type="project" value="InterPro"/>
</dbReference>
<dbReference type="GO" id="GO:0006260">
    <property type="term" value="P:DNA replication"/>
    <property type="evidence" value="ECO:0007669"/>
    <property type="project" value="InterPro"/>
</dbReference>
<sequence>MSDTAEQLFLSAVIRSGDVPAALRSGVSAKMFTLYSKEWLWVERHYVRHHRSPEKAAFRRAFPDFLIKSVDDVEPLIDPLREEYAQSALLSLMDDVANQMTGEYDAVALLKKTEIELRSIGIVASSESSVNVLDDWRSTFEEVSGRSERTSKQGLPGISTGFRTLDRATGGIQPGHFWIGGARLGQGKTWWLVKIATAAALSGANVHIESLEQPRGQITTRLHTFLSGGVFQHSSLSKGTVNLDEYRDWLCAIRETCPGTIQVTDATRGRTSVSTIASHVERHRPDIVVVDYLTLLKSNGDDWKAMASVSSDLKTLAMSYGVGIVAAAQLNREFGLRSLPGPEALAQSDAFGQDADAVITMRRHKETDQVMEMRLSKYRHGEDGMTFYGRFMPNTGDFTEIGEDEVERLINL</sequence>
<evidence type="ECO:0000259" key="1">
    <source>
        <dbReference type="PROSITE" id="PS51199"/>
    </source>
</evidence>
<gene>
    <name evidence="2" type="ORF">UFOVP978_54</name>
</gene>
<keyword evidence="2" id="KW-0547">Nucleotide-binding</keyword>
<protein>
    <submittedName>
        <fullName evidence="2">DnaB Replicative DNA helicase</fullName>
    </submittedName>
</protein>
<reference evidence="2" key="1">
    <citation type="submission" date="2020-05" db="EMBL/GenBank/DDBJ databases">
        <authorList>
            <person name="Chiriac C."/>
            <person name="Salcher M."/>
            <person name="Ghai R."/>
            <person name="Kavagutti S V."/>
        </authorList>
    </citation>
    <scope>NUCLEOTIDE SEQUENCE</scope>
</reference>
<dbReference type="SUPFAM" id="SSF52540">
    <property type="entry name" value="P-loop containing nucleoside triphosphate hydrolases"/>
    <property type="match status" value="1"/>
</dbReference>
<dbReference type="PANTHER" id="PTHR30153:SF2">
    <property type="entry name" value="REPLICATIVE DNA HELICASE"/>
    <property type="match status" value="1"/>
</dbReference>
<dbReference type="InterPro" id="IPR007694">
    <property type="entry name" value="DNA_helicase_DnaB-like_C"/>
</dbReference>
<feature type="domain" description="SF4 helicase" evidence="1">
    <location>
        <begin position="151"/>
        <end position="405"/>
    </location>
</feature>
<dbReference type="Pfam" id="PF03796">
    <property type="entry name" value="DnaB_C"/>
    <property type="match status" value="1"/>
</dbReference>
<dbReference type="GO" id="GO:0003678">
    <property type="term" value="F:DNA helicase activity"/>
    <property type="evidence" value="ECO:0007669"/>
    <property type="project" value="InterPro"/>
</dbReference>